<reference evidence="1 2" key="1">
    <citation type="journal article" date="2021" name="BMC Genomics">
        <title>Datura genome reveals duplications of psychoactive alkaloid biosynthetic genes and high mutation rate following tissue culture.</title>
        <authorList>
            <person name="Rajewski A."/>
            <person name="Carter-House D."/>
            <person name="Stajich J."/>
            <person name="Litt A."/>
        </authorList>
    </citation>
    <scope>NUCLEOTIDE SEQUENCE [LARGE SCALE GENOMIC DNA]</scope>
    <source>
        <strain evidence="1">AR-01</strain>
    </source>
</reference>
<protein>
    <submittedName>
        <fullName evidence="1">Uncharacterized protein</fullName>
    </submittedName>
</protein>
<accession>A0ABS8V0R0</accession>
<gene>
    <name evidence="1" type="ORF">HAX54_026029</name>
</gene>
<dbReference type="EMBL" id="JACEIK010003161">
    <property type="protein sequence ID" value="MCD9640623.1"/>
    <property type="molecule type" value="Genomic_DNA"/>
</dbReference>
<evidence type="ECO:0000313" key="1">
    <source>
        <dbReference type="EMBL" id="MCD9640623.1"/>
    </source>
</evidence>
<sequence length="75" mass="9023">DGKRIMTILETGNRKFMDIFIIFIKHRRMALRNLPIEFDMFEQTYYQISNRQKLGYVCNTDEDCKTTYSLFKLSA</sequence>
<evidence type="ECO:0000313" key="2">
    <source>
        <dbReference type="Proteomes" id="UP000823775"/>
    </source>
</evidence>
<keyword evidence="2" id="KW-1185">Reference proteome</keyword>
<feature type="non-terminal residue" evidence="1">
    <location>
        <position position="1"/>
    </location>
</feature>
<proteinExistence type="predicted"/>
<organism evidence="1 2">
    <name type="scientific">Datura stramonium</name>
    <name type="common">Jimsonweed</name>
    <name type="synonym">Common thornapple</name>
    <dbReference type="NCBI Taxonomy" id="4076"/>
    <lineage>
        <taxon>Eukaryota</taxon>
        <taxon>Viridiplantae</taxon>
        <taxon>Streptophyta</taxon>
        <taxon>Embryophyta</taxon>
        <taxon>Tracheophyta</taxon>
        <taxon>Spermatophyta</taxon>
        <taxon>Magnoliopsida</taxon>
        <taxon>eudicotyledons</taxon>
        <taxon>Gunneridae</taxon>
        <taxon>Pentapetalae</taxon>
        <taxon>asterids</taxon>
        <taxon>lamiids</taxon>
        <taxon>Solanales</taxon>
        <taxon>Solanaceae</taxon>
        <taxon>Solanoideae</taxon>
        <taxon>Datureae</taxon>
        <taxon>Datura</taxon>
    </lineage>
</organism>
<comment type="caution">
    <text evidence="1">The sequence shown here is derived from an EMBL/GenBank/DDBJ whole genome shotgun (WGS) entry which is preliminary data.</text>
</comment>
<name>A0ABS8V0R0_DATST</name>
<dbReference type="Proteomes" id="UP000823775">
    <property type="component" value="Unassembled WGS sequence"/>
</dbReference>